<comment type="caution">
    <text evidence="2">The sequence shown here is derived from an EMBL/GenBank/DDBJ whole genome shotgun (WGS) entry which is preliminary data.</text>
</comment>
<organism evidence="2 3">
    <name type="scientific">Candidatus Magasanikbacteria bacterium CG10_big_fil_rev_8_21_14_0_10_40_10</name>
    <dbReference type="NCBI Taxonomy" id="1974648"/>
    <lineage>
        <taxon>Bacteria</taxon>
        <taxon>Candidatus Magasanikiibacteriota</taxon>
    </lineage>
</organism>
<dbReference type="Proteomes" id="UP000231183">
    <property type="component" value="Unassembled WGS sequence"/>
</dbReference>
<evidence type="ECO:0000313" key="2">
    <source>
        <dbReference type="EMBL" id="PIT87532.1"/>
    </source>
</evidence>
<keyword evidence="1" id="KW-0472">Membrane</keyword>
<reference evidence="3" key="1">
    <citation type="submission" date="2017-09" db="EMBL/GenBank/DDBJ databases">
        <title>Depth-based differentiation of microbial function through sediment-hosted aquifers and enrichment of novel symbionts in the deep terrestrial subsurface.</title>
        <authorList>
            <person name="Probst A.J."/>
            <person name="Ladd B."/>
            <person name="Jarett J.K."/>
            <person name="Geller-Mcgrath D.E."/>
            <person name="Sieber C.M.K."/>
            <person name="Emerson J.B."/>
            <person name="Anantharaman K."/>
            <person name="Thomas B.C."/>
            <person name="Malmstrom R."/>
            <person name="Stieglmeier M."/>
            <person name="Klingl A."/>
            <person name="Woyke T."/>
            <person name="Ryan C.M."/>
            <person name="Banfield J.F."/>
        </authorList>
    </citation>
    <scope>NUCLEOTIDE SEQUENCE [LARGE SCALE GENOMIC DNA]</scope>
</reference>
<keyword evidence="1" id="KW-0812">Transmembrane</keyword>
<keyword evidence="1" id="KW-1133">Transmembrane helix</keyword>
<accession>A0A2M6W418</accession>
<proteinExistence type="predicted"/>
<feature type="transmembrane region" description="Helical" evidence="1">
    <location>
        <begin position="131"/>
        <end position="154"/>
    </location>
</feature>
<dbReference type="EMBL" id="PFBX01000024">
    <property type="protein sequence ID" value="PIT87532.1"/>
    <property type="molecule type" value="Genomic_DNA"/>
</dbReference>
<sequence>MFVLNVGDVDINKNPSAQDVEMAIMNYKEDDDFIILDISGEGDDAGFIQTFMDEQGGFSVEYHKNRLDVFQTKQSVGRAQVIKFFLEFFNNKNIKIEASLWDQVDVPMIANNVLAIDPYADGYKTRNQKSAFLVVFIILAVVGIMVAAIALGIIE</sequence>
<protein>
    <submittedName>
        <fullName evidence="2">Uncharacterized protein</fullName>
    </submittedName>
</protein>
<dbReference type="AlphaFoldDB" id="A0A2M6W418"/>
<evidence type="ECO:0000256" key="1">
    <source>
        <dbReference type="SAM" id="Phobius"/>
    </source>
</evidence>
<name>A0A2M6W418_9BACT</name>
<gene>
    <name evidence="2" type="ORF">COU31_02540</name>
</gene>
<evidence type="ECO:0000313" key="3">
    <source>
        <dbReference type="Proteomes" id="UP000231183"/>
    </source>
</evidence>